<keyword evidence="4" id="KW-0433">Leucine-rich repeat</keyword>
<evidence type="ECO:0000256" key="4">
    <source>
        <dbReference type="ARBA" id="ARBA00022614"/>
    </source>
</evidence>
<dbReference type="OrthoDB" id="1301438at2759"/>
<evidence type="ECO:0000256" key="1">
    <source>
        <dbReference type="ARBA" id="ARBA00004251"/>
    </source>
</evidence>
<sequence>MKIIGENSGTREYVADRYSVLYVNTLIVTTKGLDLELPIVLTTEVNINLSRNRFEGYLPSIIGDLVGLHTLNLSHNGLEGSEAQSRGPDKQ</sequence>
<dbReference type="InterPro" id="IPR032675">
    <property type="entry name" value="LRR_dom_sf"/>
</dbReference>
<dbReference type="InterPro" id="IPR001611">
    <property type="entry name" value="Leu-rich_rpt"/>
</dbReference>
<evidence type="ECO:0000256" key="10">
    <source>
        <dbReference type="ARBA" id="ARBA00023180"/>
    </source>
</evidence>
<evidence type="ECO:0000313" key="11">
    <source>
        <dbReference type="EMBL" id="PHT40229.1"/>
    </source>
</evidence>
<keyword evidence="10" id="KW-0325">Glycoprotein</keyword>
<keyword evidence="7" id="KW-1133">Transmembrane helix</keyword>
<keyword evidence="12" id="KW-1185">Reference proteome</keyword>
<dbReference type="Proteomes" id="UP000224567">
    <property type="component" value="Unassembled WGS sequence"/>
</dbReference>
<evidence type="ECO:0000256" key="9">
    <source>
        <dbReference type="ARBA" id="ARBA00023170"/>
    </source>
</evidence>
<accession>A0A2G2W4V6</accession>
<keyword evidence="3" id="KW-1003">Cell membrane</keyword>
<keyword evidence="5" id="KW-0812">Transmembrane</keyword>
<evidence type="ECO:0000256" key="2">
    <source>
        <dbReference type="ARBA" id="ARBA00009592"/>
    </source>
</evidence>
<dbReference type="STRING" id="33114.A0A2G2W4V6"/>
<keyword evidence="9" id="KW-0675">Receptor</keyword>
<gene>
    <name evidence="11" type="ORF">CQW23_19083</name>
</gene>
<keyword evidence="8" id="KW-0472">Membrane</keyword>
<dbReference type="GO" id="GO:0005886">
    <property type="term" value="C:plasma membrane"/>
    <property type="evidence" value="ECO:0007669"/>
    <property type="project" value="UniProtKB-SubCell"/>
</dbReference>
<proteinExistence type="inferred from homology"/>
<dbReference type="PANTHER" id="PTHR27004:SF410">
    <property type="entry name" value="LEUCINE-RICH REPEAT-CONTAINING N-TERMINAL PLANT-TYPE DOMAIN-CONTAINING PROTEIN"/>
    <property type="match status" value="1"/>
</dbReference>
<dbReference type="EMBL" id="MLFT02000008">
    <property type="protein sequence ID" value="PHT40229.1"/>
    <property type="molecule type" value="Genomic_DNA"/>
</dbReference>
<evidence type="ECO:0000256" key="7">
    <source>
        <dbReference type="ARBA" id="ARBA00022989"/>
    </source>
</evidence>
<evidence type="ECO:0000313" key="12">
    <source>
        <dbReference type="Proteomes" id="UP000224567"/>
    </source>
</evidence>
<dbReference type="Gene3D" id="3.80.10.10">
    <property type="entry name" value="Ribonuclease Inhibitor"/>
    <property type="match status" value="1"/>
</dbReference>
<dbReference type="SUPFAM" id="SSF52058">
    <property type="entry name" value="L domain-like"/>
    <property type="match status" value="1"/>
</dbReference>
<organism evidence="11 12">
    <name type="scientific">Capsicum baccatum</name>
    <name type="common">Peruvian pepper</name>
    <dbReference type="NCBI Taxonomy" id="33114"/>
    <lineage>
        <taxon>Eukaryota</taxon>
        <taxon>Viridiplantae</taxon>
        <taxon>Streptophyta</taxon>
        <taxon>Embryophyta</taxon>
        <taxon>Tracheophyta</taxon>
        <taxon>Spermatophyta</taxon>
        <taxon>Magnoliopsida</taxon>
        <taxon>eudicotyledons</taxon>
        <taxon>Gunneridae</taxon>
        <taxon>Pentapetalae</taxon>
        <taxon>asterids</taxon>
        <taxon>lamiids</taxon>
        <taxon>Solanales</taxon>
        <taxon>Solanaceae</taxon>
        <taxon>Solanoideae</taxon>
        <taxon>Capsiceae</taxon>
        <taxon>Capsicum</taxon>
    </lineage>
</organism>
<dbReference type="Pfam" id="PF00560">
    <property type="entry name" value="LRR_1"/>
    <property type="match status" value="2"/>
</dbReference>
<name>A0A2G2W4V6_CAPBA</name>
<reference evidence="12" key="2">
    <citation type="journal article" date="2017" name="J. Anim. Genet.">
        <title>Multiple reference genome sequences of hot pepper reveal the massive evolution of plant disease resistance genes by retroduplication.</title>
        <authorList>
            <person name="Kim S."/>
            <person name="Park J."/>
            <person name="Yeom S.-I."/>
            <person name="Kim Y.-M."/>
            <person name="Seo E."/>
            <person name="Kim K.-T."/>
            <person name="Kim M.-S."/>
            <person name="Lee J.M."/>
            <person name="Cheong K."/>
            <person name="Shin H.-S."/>
            <person name="Kim S.-B."/>
            <person name="Han K."/>
            <person name="Lee J."/>
            <person name="Park M."/>
            <person name="Lee H.-A."/>
            <person name="Lee H.-Y."/>
            <person name="Lee Y."/>
            <person name="Oh S."/>
            <person name="Lee J.H."/>
            <person name="Choi E."/>
            <person name="Choi E."/>
            <person name="Lee S.E."/>
            <person name="Jeon J."/>
            <person name="Kim H."/>
            <person name="Choi G."/>
            <person name="Song H."/>
            <person name="Lee J."/>
            <person name="Lee S.-C."/>
            <person name="Kwon J.-K."/>
            <person name="Lee H.-Y."/>
            <person name="Koo N."/>
            <person name="Hong Y."/>
            <person name="Kim R.W."/>
            <person name="Kang W.-H."/>
            <person name="Huh J.H."/>
            <person name="Kang B.-C."/>
            <person name="Yang T.-J."/>
            <person name="Lee Y.-H."/>
            <person name="Bennetzen J.L."/>
            <person name="Choi D."/>
        </authorList>
    </citation>
    <scope>NUCLEOTIDE SEQUENCE [LARGE SCALE GENOMIC DNA]</scope>
    <source>
        <strain evidence="12">cv. PBC81</strain>
    </source>
</reference>
<evidence type="ECO:0000256" key="5">
    <source>
        <dbReference type="ARBA" id="ARBA00022692"/>
    </source>
</evidence>
<dbReference type="PANTHER" id="PTHR27004">
    <property type="entry name" value="RECEPTOR-LIKE PROTEIN 12 ISOFORM X1"/>
    <property type="match status" value="1"/>
</dbReference>
<comment type="similarity">
    <text evidence="2">Belongs to the RLP family.</text>
</comment>
<dbReference type="AlphaFoldDB" id="A0A2G2W4V6"/>
<reference evidence="11 12" key="1">
    <citation type="journal article" date="2017" name="Genome Biol.">
        <title>New reference genome sequences of hot pepper reveal the massive evolution of plant disease-resistance genes by retroduplication.</title>
        <authorList>
            <person name="Kim S."/>
            <person name="Park J."/>
            <person name="Yeom S.I."/>
            <person name="Kim Y.M."/>
            <person name="Seo E."/>
            <person name="Kim K.T."/>
            <person name="Kim M.S."/>
            <person name="Lee J.M."/>
            <person name="Cheong K."/>
            <person name="Shin H.S."/>
            <person name="Kim S.B."/>
            <person name="Han K."/>
            <person name="Lee J."/>
            <person name="Park M."/>
            <person name="Lee H.A."/>
            <person name="Lee H.Y."/>
            <person name="Lee Y."/>
            <person name="Oh S."/>
            <person name="Lee J.H."/>
            <person name="Choi E."/>
            <person name="Choi E."/>
            <person name="Lee S.E."/>
            <person name="Jeon J."/>
            <person name="Kim H."/>
            <person name="Choi G."/>
            <person name="Song H."/>
            <person name="Lee J."/>
            <person name="Lee S.C."/>
            <person name="Kwon J.K."/>
            <person name="Lee H.Y."/>
            <person name="Koo N."/>
            <person name="Hong Y."/>
            <person name="Kim R.W."/>
            <person name="Kang W.H."/>
            <person name="Huh J.H."/>
            <person name="Kang B.C."/>
            <person name="Yang T.J."/>
            <person name="Lee Y.H."/>
            <person name="Bennetzen J.L."/>
            <person name="Choi D."/>
        </authorList>
    </citation>
    <scope>NUCLEOTIDE SEQUENCE [LARGE SCALE GENOMIC DNA]</scope>
    <source>
        <strain evidence="12">cv. PBC81</strain>
    </source>
</reference>
<evidence type="ECO:0000256" key="3">
    <source>
        <dbReference type="ARBA" id="ARBA00022475"/>
    </source>
</evidence>
<protein>
    <submittedName>
        <fullName evidence="11">Uncharacterized protein</fullName>
    </submittedName>
</protein>
<evidence type="ECO:0000256" key="6">
    <source>
        <dbReference type="ARBA" id="ARBA00022737"/>
    </source>
</evidence>
<evidence type="ECO:0000256" key="8">
    <source>
        <dbReference type="ARBA" id="ARBA00023136"/>
    </source>
</evidence>
<comment type="caution">
    <text evidence="11">The sequence shown here is derived from an EMBL/GenBank/DDBJ whole genome shotgun (WGS) entry which is preliminary data.</text>
</comment>
<comment type="subcellular location">
    <subcellularLocation>
        <location evidence="1">Cell membrane</location>
        <topology evidence="1">Single-pass type I membrane protein</topology>
    </subcellularLocation>
</comment>
<keyword evidence="6" id="KW-0677">Repeat</keyword>